<comment type="cofactor">
    <cofactor evidence="1">
        <name>Fe cation</name>
        <dbReference type="ChEBI" id="CHEBI:24875"/>
    </cofactor>
</comment>
<dbReference type="eggNOG" id="COG4638">
    <property type="taxonomic scope" value="Bacteria"/>
</dbReference>
<accession>I4F0E9</accession>
<keyword evidence="9" id="KW-1185">Reference proteome</keyword>
<dbReference type="GO" id="GO:0005506">
    <property type="term" value="F:iron ion binding"/>
    <property type="evidence" value="ECO:0007669"/>
    <property type="project" value="InterPro"/>
</dbReference>
<dbReference type="Proteomes" id="UP000006461">
    <property type="component" value="Chromosome"/>
</dbReference>
<dbReference type="GO" id="GO:0051213">
    <property type="term" value="F:dioxygenase activity"/>
    <property type="evidence" value="ECO:0007669"/>
    <property type="project" value="UniProtKB-KW"/>
</dbReference>
<evidence type="ECO:0000313" key="8">
    <source>
        <dbReference type="EMBL" id="CCH89112.1"/>
    </source>
</evidence>
<proteinExistence type="predicted"/>
<evidence type="ECO:0000256" key="4">
    <source>
        <dbReference type="ARBA" id="ARBA00023002"/>
    </source>
</evidence>
<name>I4F0E9_MODI5</name>
<keyword evidence="3" id="KW-0479">Metal-binding</keyword>
<evidence type="ECO:0000259" key="7">
    <source>
        <dbReference type="PROSITE" id="PS51296"/>
    </source>
</evidence>
<keyword evidence="2" id="KW-0001">2Fe-2S</keyword>
<evidence type="ECO:0000256" key="3">
    <source>
        <dbReference type="ARBA" id="ARBA00022723"/>
    </source>
</evidence>
<dbReference type="HOGENOM" id="CLU_026244_3_2_11"/>
<dbReference type="Pfam" id="PF00848">
    <property type="entry name" value="Ring_hydroxyl_A"/>
    <property type="match status" value="1"/>
</dbReference>
<dbReference type="PANTHER" id="PTHR43756">
    <property type="entry name" value="CHOLINE MONOOXYGENASE, CHLOROPLASTIC"/>
    <property type="match status" value="1"/>
</dbReference>
<dbReference type="PANTHER" id="PTHR43756:SF5">
    <property type="entry name" value="CHOLINE MONOOXYGENASE, CHLOROPLASTIC"/>
    <property type="match status" value="1"/>
</dbReference>
<keyword evidence="4" id="KW-0560">Oxidoreductase</keyword>
<dbReference type="AlphaFoldDB" id="I4F0E9"/>
<dbReference type="InterPro" id="IPR017941">
    <property type="entry name" value="Rieske_2Fe-2S"/>
</dbReference>
<dbReference type="SUPFAM" id="SSF55961">
    <property type="entry name" value="Bet v1-like"/>
    <property type="match status" value="1"/>
</dbReference>
<organism evidence="8 9">
    <name type="scientific">Modestobacter italicus (strain DSM 44449 / CECT 9708 / BC 501)</name>
    <dbReference type="NCBI Taxonomy" id="2732864"/>
    <lineage>
        <taxon>Bacteria</taxon>
        <taxon>Bacillati</taxon>
        <taxon>Actinomycetota</taxon>
        <taxon>Actinomycetes</taxon>
        <taxon>Geodermatophilales</taxon>
        <taxon>Geodermatophilaceae</taxon>
        <taxon>Modestobacter</taxon>
    </lineage>
</organism>
<keyword evidence="6" id="KW-0411">Iron-sulfur</keyword>
<dbReference type="GO" id="GO:0051537">
    <property type="term" value="F:2 iron, 2 sulfur cluster binding"/>
    <property type="evidence" value="ECO:0007669"/>
    <property type="project" value="UniProtKB-KW"/>
</dbReference>
<dbReference type="KEGG" id="mmar:MODMU_3702"/>
<evidence type="ECO:0000256" key="1">
    <source>
        <dbReference type="ARBA" id="ARBA00001962"/>
    </source>
</evidence>
<dbReference type="OMA" id="AHDNTLD"/>
<dbReference type="CDD" id="cd03469">
    <property type="entry name" value="Rieske_RO_Alpha_N"/>
    <property type="match status" value="1"/>
</dbReference>
<dbReference type="InterPro" id="IPR036922">
    <property type="entry name" value="Rieske_2Fe-2S_sf"/>
</dbReference>
<dbReference type="Pfam" id="PF00355">
    <property type="entry name" value="Rieske"/>
    <property type="match status" value="1"/>
</dbReference>
<reference evidence="8 9" key="1">
    <citation type="journal article" date="2012" name="J. Bacteriol.">
        <title>Genome Sequence of Radiation-Resistant Modestobacter marinus Strain BC501, a Representative Actinobacterium That Thrives on Calcareous Stone Surfaces.</title>
        <authorList>
            <person name="Normand P."/>
            <person name="Gury J."/>
            <person name="Pujic P."/>
            <person name="Chouaia B."/>
            <person name="Crotti E."/>
            <person name="Brusetti L."/>
            <person name="Daffonchio D."/>
            <person name="Vacherie B."/>
            <person name="Barbe V."/>
            <person name="Medigue C."/>
            <person name="Calteau A."/>
            <person name="Ghodhbane-Gtari F."/>
            <person name="Essoussi I."/>
            <person name="Nouioui I."/>
            <person name="Abbassi-Ghozzi I."/>
            <person name="Gtari M."/>
        </authorList>
    </citation>
    <scope>NUCLEOTIDE SEQUENCE [LARGE SCALE GENOMIC DNA]</scope>
    <source>
        <strain evidence="9">BC 501</strain>
    </source>
</reference>
<dbReference type="InterPro" id="IPR015879">
    <property type="entry name" value="Ring_hydroxy_dOase_asu_C_dom"/>
</dbReference>
<evidence type="ECO:0000313" key="9">
    <source>
        <dbReference type="Proteomes" id="UP000006461"/>
    </source>
</evidence>
<dbReference type="GO" id="GO:0004497">
    <property type="term" value="F:monooxygenase activity"/>
    <property type="evidence" value="ECO:0007669"/>
    <property type="project" value="UniProtKB-ARBA"/>
</dbReference>
<gene>
    <name evidence="8" type="ordered locus">MODMU_3702</name>
</gene>
<dbReference type="EMBL" id="FO203431">
    <property type="protein sequence ID" value="CCH89112.1"/>
    <property type="molecule type" value="Genomic_DNA"/>
</dbReference>
<keyword evidence="5" id="KW-0408">Iron</keyword>
<dbReference type="PATRIC" id="fig|477641.3.peg.3506"/>
<dbReference type="Gene3D" id="3.90.380.10">
    <property type="entry name" value="Naphthalene 1,2-dioxygenase Alpha Subunit, Chain A, domain 1"/>
    <property type="match status" value="1"/>
</dbReference>
<evidence type="ECO:0000256" key="5">
    <source>
        <dbReference type="ARBA" id="ARBA00023004"/>
    </source>
</evidence>
<dbReference type="Gene3D" id="2.102.10.10">
    <property type="entry name" value="Rieske [2Fe-2S] iron-sulphur domain"/>
    <property type="match status" value="1"/>
</dbReference>
<dbReference type="InterPro" id="IPR001663">
    <property type="entry name" value="Rng_hydr_dOase-A"/>
</dbReference>
<dbReference type="PRINTS" id="PR00090">
    <property type="entry name" value="RNGDIOXGNASE"/>
</dbReference>
<protein>
    <submittedName>
        <fullName evidence="8">Dioxygenase with Rieske [2Fe-2S] iron-sulphur domain</fullName>
    </submittedName>
</protein>
<dbReference type="GO" id="GO:0016705">
    <property type="term" value="F:oxidoreductase activity, acting on paired donors, with incorporation or reduction of molecular oxygen"/>
    <property type="evidence" value="ECO:0007669"/>
    <property type="project" value="UniProtKB-ARBA"/>
</dbReference>
<dbReference type="OrthoDB" id="5243643at2"/>
<feature type="domain" description="Rieske" evidence="7">
    <location>
        <begin position="53"/>
        <end position="168"/>
    </location>
</feature>
<evidence type="ECO:0000256" key="6">
    <source>
        <dbReference type="ARBA" id="ARBA00023014"/>
    </source>
</evidence>
<dbReference type="PROSITE" id="PS51296">
    <property type="entry name" value="RIESKE"/>
    <property type="match status" value="1"/>
</dbReference>
<evidence type="ECO:0000256" key="2">
    <source>
        <dbReference type="ARBA" id="ARBA00022714"/>
    </source>
</evidence>
<dbReference type="SUPFAM" id="SSF50022">
    <property type="entry name" value="ISP domain"/>
    <property type="match status" value="1"/>
</dbReference>
<sequence>MRERAVQTVNDLVQRIARQAELPLPEAIPLPAQAYWDPGLYELELERIFRGDWVCIARVEQVPAAGDYLAVDLAAEPMMVVRGEDEEIRVFSRVCRHRYVDLLGGKTEDSQKERGCAEWFECPYHSWTYRLDGSLMNAPEMLDRPGFDQAAYGLRPIHQQIWQGFIFVNLDGLAEPLEMSGLERVLDKYDLANWRIATVVDWGETKVNWKIMVENYAECYHHIGIHKETLQPLWPIGTVELGDEQGDDWFFSRMKAGAETAAGEEDGHLLQPSWLPPQRDLSPYQRSQSLLMVKFPMFMIVPSPDITFWFKAIPTGPETHRLEVALLVPQEHFDLEGREDGVQEAADFFRTFQGEDASINEFVQSTTRSANASGGVLHRHEQAIWQLQKYLASRLSEAGSTTSR</sequence>
<keyword evidence="8" id="KW-0223">Dioxygenase</keyword>
<dbReference type="STRING" id="477641.MODMU_3702"/>